<dbReference type="AlphaFoldDB" id="A0A0J6Y7P4"/>
<reference evidence="3 4" key="1">
    <citation type="journal article" date="2015" name="Genome Biol. Evol.">
        <title>Characterization of Three Mycobacterium spp. with Potential Use in Bioremediation by Genome Sequencing and Comparative Genomics.</title>
        <authorList>
            <person name="Das S."/>
            <person name="Pettersson B.M."/>
            <person name="Behra P.R."/>
            <person name="Ramesh M."/>
            <person name="Dasgupta S."/>
            <person name="Bhattacharya A."/>
            <person name="Kirsebom L.A."/>
        </authorList>
    </citation>
    <scope>NUCLEOTIDE SEQUENCE [LARGE SCALE GENOMIC DNA]</scope>
    <source>
        <strain evidence="3 4">DSM 44075</strain>
    </source>
</reference>
<sequence length="285" mass="29868">MSGTSSSRGVLVGVDGSASATAALRWAVAEARTRTTTLEVVHVVEDADHGSRGQPPDDVLDEALAIAATHTVDGAPHIDGLRLTGSPAPLLARQSHDAAMVVVGRHGNATRFRRLLGSVTTGVLHHAHCPVAVVHADPPPVRRSTRTKRQPVLVGIDGSRWSGAAAEVAFVEASARRVNVLALYVCDEPEQSPGKGSRSSFLIEEGQAVLAESLAPLRDRHPSVTVHTLIRFEDPARQLLIQGERAQLVVVGSRGRGAVTGLLLGSVSATVAGEMRNPVIVVGRS</sequence>
<feature type="domain" description="UspA" evidence="2">
    <location>
        <begin position="150"/>
        <end position="282"/>
    </location>
</feature>
<gene>
    <name evidence="3" type="ORF">MOBUDSM44075_04442</name>
</gene>
<comment type="similarity">
    <text evidence="1">Belongs to the universal stress protein A family.</text>
</comment>
<dbReference type="SUPFAM" id="SSF52402">
    <property type="entry name" value="Adenine nucleotide alpha hydrolases-like"/>
    <property type="match status" value="2"/>
</dbReference>
<proteinExistence type="inferred from homology"/>
<dbReference type="RefSeq" id="WP_048424691.1">
    <property type="nucleotide sequence ID" value="NZ_JYNU01000057.1"/>
</dbReference>
<feature type="domain" description="UspA" evidence="2">
    <location>
        <begin position="10"/>
        <end position="135"/>
    </location>
</feature>
<dbReference type="Pfam" id="PF00582">
    <property type="entry name" value="Usp"/>
    <property type="match status" value="2"/>
</dbReference>
<evidence type="ECO:0000313" key="3">
    <source>
        <dbReference type="EMBL" id="KMO69021.1"/>
    </source>
</evidence>
<evidence type="ECO:0000256" key="1">
    <source>
        <dbReference type="ARBA" id="ARBA00008791"/>
    </source>
</evidence>
<dbReference type="Gene3D" id="3.40.50.620">
    <property type="entry name" value="HUPs"/>
    <property type="match status" value="2"/>
</dbReference>
<dbReference type="InterPro" id="IPR006015">
    <property type="entry name" value="Universal_stress_UspA"/>
</dbReference>
<dbReference type="PANTHER" id="PTHR46268">
    <property type="entry name" value="STRESS RESPONSE PROTEIN NHAX"/>
    <property type="match status" value="1"/>
</dbReference>
<dbReference type="InterPro" id="IPR006016">
    <property type="entry name" value="UspA"/>
</dbReference>
<organism evidence="3 4">
    <name type="scientific">Mycolicibacterium obuense</name>
    <dbReference type="NCBI Taxonomy" id="1807"/>
    <lineage>
        <taxon>Bacteria</taxon>
        <taxon>Bacillati</taxon>
        <taxon>Actinomycetota</taxon>
        <taxon>Actinomycetes</taxon>
        <taxon>Mycobacteriales</taxon>
        <taxon>Mycobacteriaceae</taxon>
        <taxon>Mycolicibacterium</taxon>
    </lineage>
</organism>
<protein>
    <submittedName>
        <fullName evidence="3">Universal stress protein</fullName>
    </submittedName>
</protein>
<evidence type="ECO:0000313" key="4">
    <source>
        <dbReference type="Proteomes" id="UP000036313"/>
    </source>
</evidence>
<name>A0A0J6Y7P4_9MYCO</name>
<evidence type="ECO:0000259" key="2">
    <source>
        <dbReference type="Pfam" id="PF00582"/>
    </source>
</evidence>
<comment type="caution">
    <text evidence="3">The sequence shown here is derived from an EMBL/GenBank/DDBJ whole genome shotgun (WGS) entry which is preliminary data.</text>
</comment>
<dbReference type="PANTHER" id="PTHR46268:SF6">
    <property type="entry name" value="UNIVERSAL STRESS PROTEIN UP12"/>
    <property type="match status" value="1"/>
</dbReference>
<dbReference type="PATRIC" id="fig|1807.14.peg.4477"/>
<dbReference type="PRINTS" id="PR01438">
    <property type="entry name" value="UNVRSLSTRESS"/>
</dbReference>
<dbReference type="InterPro" id="IPR014729">
    <property type="entry name" value="Rossmann-like_a/b/a_fold"/>
</dbReference>
<dbReference type="EMBL" id="JYNU01000057">
    <property type="protein sequence ID" value="KMO69021.1"/>
    <property type="molecule type" value="Genomic_DNA"/>
</dbReference>
<accession>A0A0J6Y7P4</accession>
<dbReference type="Proteomes" id="UP000036313">
    <property type="component" value="Unassembled WGS sequence"/>
</dbReference>